<name>A0ABV7F0Y4_9BURK</name>
<feature type="compositionally biased region" description="Basic and acidic residues" evidence="1">
    <location>
        <begin position="81"/>
        <end position="93"/>
    </location>
</feature>
<feature type="signal peptide" evidence="2">
    <location>
        <begin position="1"/>
        <end position="21"/>
    </location>
</feature>
<reference evidence="4" key="1">
    <citation type="journal article" date="2019" name="Int. J. Syst. Evol. Microbiol.">
        <title>The Global Catalogue of Microorganisms (GCM) 10K type strain sequencing project: providing services to taxonomists for standard genome sequencing and annotation.</title>
        <authorList>
            <consortium name="The Broad Institute Genomics Platform"/>
            <consortium name="The Broad Institute Genome Sequencing Center for Infectious Disease"/>
            <person name="Wu L."/>
            <person name="Ma J."/>
        </authorList>
    </citation>
    <scope>NUCLEOTIDE SEQUENCE [LARGE SCALE GENOMIC DNA]</scope>
    <source>
        <strain evidence="4">KCTC 42986</strain>
    </source>
</reference>
<evidence type="ECO:0000256" key="1">
    <source>
        <dbReference type="SAM" id="MobiDB-lite"/>
    </source>
</evidence>
<proteinExistence type="predicted"/>
<comment type="caution">
    <text evidence="3">The sequence shown here is derived from an EMBL/GenBank/DDBJ whole genome shotgun (WGS) entry which is preliminary data.</text>
</comment>
<evidence type="ECO:0000313" key="3">
    <source>
        <dbReference type="EMBL" id="MFC3107665.1"/>
    </source>
</evidence>
<feature type="compositionally biased region" description="Basic residues" evidence="1">
    <location>
        <begin position="66"/>
        <end position="80"/>
    </location>
</feature>
<organism evidence="3 4">
    <name type="scientific">Undibacterium arcticum</name>
    <dbReference type="NCBI Taxonomy" id="1762892"/>
    <lineage>
        <taxon>Bacteria</taxon>
        <taxon>Pseudomonadati</taxon>
        <taxon>Pseudomonadota</taxon>
        <taxon>Betaproteobacteria</taxon>
        <taxon>Burkholderiales</taxon>
        <taxon>Oxalobacteraceae</taxon>
        <taxon>Undibacterium</taxon>
    </lineage>
</organism>
<sequence length="93" mass="9858">MTKISALLVSCLLTVSGLAAAQGTSGGVTESTDPAKAAAVEQKAQQMQQRSSAEPTIAAPQPEKPMRKHRMHKQRHMKHGAKVDAEAKDAPTQ</sequence>
<feature type="region of interest" description="Disordered" evidence="1">
    <location>
        <begin position="21"/>
        <end position="93"/>
    </location>
</feature>
<protein>
    <submittedName>
        <fullName evidence="3">Uncharacterized protein</fullName>
    </submittedName>
</protein>
<evidence type="ECO:0000256" key="2">
    <source>
        <dbReference type="SAM" id="SignalP"/>
    </source>
</evidence>
<feature type="chain" id="PRO_5047106120" evidence="2">
    <location>
        <begin position="22"/>
        <end position="93"/>
    </location>
</feature>
<keyword evidence="2" id="KW-0732">Signal</keyword>
<gene>
    <name evidence="3" type="ORF">ACFOFO_06785</name>
</gene>
<keyword evidence="4" id="KW-1185">Reference proteome</keyword>
<dbReference type="EMBL" id="JBHRTP010000018">
    <property type="protein sequence ID" value="MFC3107665.1"/>
    <property type="molecule type" value="Genomic_DNA"/>
</dbReference>
<dbReference type="RefSeq" id="WP_390331212.1">
    <property type="nucleotide sequence ID" value="NZ_JBHRTP010000018.1"/>
</dbReference>
<dbReference type="Proteomes" id="UP001595530">
    <property type="component" value="Unassembled WGS sequence"/>
</dbReference>
<feature type="compositionally biased region" description="Low complexity" evidence="1">
    <location>
        <begin position="35"/>
        <end position="49"/>
    </location>
</feature>
<evidence type="ECO:0000313" key="4">
    <source>
        <dbReference type="Proteomes" id="UP001595530"/>
    </source>
</evidence>
<accession>A0ABV7F0Y4</accession>